<dbReference type="RefSeq" id="WP_062740980.1">
    <property type="nucleotide sequence ID" value="NZ_CP012871.1"/>
</dbReference>
<accession>A0A806X426</accession>
<proteinExistence type="predicted"/>
<evidence type="ECO:0000256" key="1">
    <source>
        <dbReference type="SAM" id="Phobius"/>
    </source>
</evidence>
<feature type="transmembrane region" description="Helical" evidence="1">
    <location>
        <begin position="6"/>
        <end position="25"/>
    </location>
</feature>
<organism evidence="2 3">
    <name type="scientific">[Enterobacter] lignolyticus</name>
    <dbReference type="NCBI Taxonomy" id="1334193"/>
    <lineage>
        <taxon>Bacteria</taxon>
        <taxon>Pseudomonadati</taxon>
        <taxon>Pseudomonadota</taxon>
        <taxon>Gammaproteobacteria</taxon>
        <taxon>Enterobacterales</taxon>
        <taxon>Enterobacteriaceae</taxon>
        <taxon>Pluralibacter</taxon>
    </lineage>
</organism>
<keyword evidence="1" id="KW-0812">Transmembrane</keyword>
<dbReference type="Proteomes" id="UP000069162">
    <property type="component" value="Chromosome"/>
</dbReference>
<gene>
    <name evidence="2" type="ORF">AO703_08965</name>
</gene>
<evidence type="ECO:0000313" key="2">
    <source>
        <dbReference type="EMBL" id="ALR76420.1"/>
    </source>
</evidence>
<dbReference type="KEGG" id="kle:AO703_08965"/>
<name>A0A806X426_9ENTR</name>
<reference evidence="3" key="1">
    <citation type="submission" date="2015-10" db="EMBL/GenBank/DDBJ databases">
        <title>Complete Genome Sequencing of Klebsiella sp. strain G5.</title>
        <authorList>
            <person name="Chan K.-G."/>
            <person name="Chen J.-W."/>
        </authorList>
    </citation>
    <scope>NUCLEOTIDE SEQUENCE [LARGE SCALE GENOMIC DNA]</scope>
    <source>
        <strain evidence="3">G5</strain>
    </source>
</reference>
<protein>
    <submittedName>
        <fullName evidence="2">Uncharacterized protein</fullName>
    </submittedName>
</protein>
<evidence type="ECO:0000313" key="3">
    <source>
        <dbReference type="Proteomes" id="UP000069162"/>
    </source>
</evidence>
<sequence length="164" mass="18561">MKLKKILINITSIIFLSISVFLLMYTPSGFEDKGSAFYCNAKNIITTGEDENKLTARLNVTIISPNKEDGVVFTSGVIEKEHIKYMVNRDSYYKSSPSEIDGIRKVVVVNEKIKNGDNLPDDIWHKVIYPESSGFTYYSGMLKLGRNVILIKTLTKPVMVCIKR</sequence>
<dbReference type="AlphaFoldDB" id="A0A806X426"/>
<keyword evidence="1" id="KW-0472">Membrane</keyword>
<keyword evidence="1" id="KW-1133">Transmembrane helix</keyword>
<dbReference type="EMBL" id="CP012871">
    <property type="protein sequence ID" value="ALR76420.1"/>
    <property type="molecule type" value="Genomic_DNA"/>
</dbReference>